<sequence>MAARISAAEEDLVGDTKRVHKGVRRGMHARAPWGLVRPPRRPPPSGFALVWGRYFAVSRSVRKAGWPKNYS</sequence>
<proteinExistence type="predicted"/>
<comment type="caution">
    <text evidence="1">The sequence shown here is derived from an EMBL/GenBank/DDBJ whole genome shotgun (WGS) entry which is preliminary data.</text>
</comment>
<name>A0ABP8IH61_9BURK</name>
<keyword evidence="2" id="KW-1185">Reference proteome</keyword>
<dbReference type="Proteomes" id="UP001500975">
    <property type="component" value="Unassembled WGS sequence"/>
</dbReference>
<protein>
    <submittedName>
        <fullName evidence="1">Uncharacterized protein</fullName>
    </submittedName>
</protein>
<gene>
    <name evidence="1" type="ORF">GCM10023165_53520</name>
</gene>
<accession>A0ABP8IH61</accession>
<reference evidence="2" key="1">
    <citation type="journal article" date="2019" name="Int. J. Syst. Evol. Microbiol.">
        <title>The Global Catalogue of Microorganisms (GCM) 10K type strain sequencing project: providing services to taxonomists for standard genome sequencing and annotation.</title>
        <authorList>
            <consortium name="The Broad Institute Genomics Platform"/>
            <consortium name="The Broad Institute Genome Sequencing Center for Infectious Disease"/>
            <person name="Wu L."/>
            <person name="Ma J."/>
        </authorList>
    </citation>
    <scope>NUCLEOTIDE SEQUENCE [LARGE SCALE GENOMIC DNA]</scope>
    <source>
        <strain evidence="2">JCM 17804</strain>
    </source>
</reference>
<dbReference type="EMBL" id="BAABGJ010000081">
    <property type="protein sequence ID" value="GAA4358540.1"/>
    <property type="molecule type" value="Genomic_DNA"/>
</dbReference>
<evidence type="ECO:0000313" key="1">
    <source>
        <dbReference type="EMBL" id="GAA4358540.1"/>
    </source>
</evidence>
<organism evidence="1 2">
    <name type="scientific">Variovorax defluvii</name>
    <dbReference type="NCBI Taxonomy" id="913761"/>
    <lineage>
        <taxon>Bacteria</taxon>
        <taxon>Pseudomonadati</taxon>
        <taxon>Pseudomonadota</taxon>
        <taxon>Betaproteobacteria</taxon>
        <taxon>Burkholderiales</taxon>
        <taxon>Comamonadaceae</taxon>
        <taxon>Variovorax</taxon>
    </lineage>
</organism>
<evidence type="ECO:0000313" key="2">
    <source>
        <dbReference type="Proteomes" id="UP001500975"/>
    </source>
</evidence>